<dbReference type="SUPFAM" id="SSF52317">
    <property type="entry name" value="Class I glutamine amidotransferase-like"/>
    <property type="match status" value="1"/>
</dbReference>
<name>A0A1W9S018_9BACT</name>
<comment type="caution">
    <text evidence="2">The sequence shown here is derived from an EMBL/GenBank/DDBJ whole genome shotgun (WGS) entry which is preliminary data.</text>
</comment>
<dbReference type="EMBL" id="NATQ01000099">
    <property type="protein sequence ID" value="OQX90124.1"/>
    <property type="molecule type" value="Genomic_DNA"/>
</dbReference>
<organism evidence="2 3">
    <name type="scientific">Candidatus Coatesbacteria bacterium 4484_99</name>
    <dbReference type="NCBI Taxonomy" id="1970774"/>
    <lineage>
        <taxon>Bacteria</taxon>
        <taxon>Candidatus Coatesiibacteriota</taxon>
    </lineage>
</organism>
<reference evidence="3" key="1">
    <citation type="submission" date="2017-03" db="EMBL/GenBank/DDBJ databases">
        <title>Novel pathways for hydrocarbon cycling and metabolic interdependencies in hydrothermal sediment communities.</title>
        <authorList>
            <person name="Dombrowski N."/>
            <person name="Seitz K."/>
            <person name="Teske A."/>
            <person name="Baker B."/>
        </authorList>
    </citation>
    <scope>NUCLEOTIDE SEQUENCE [LARGE SCALE GENOMIC DNA]</scope>
</reference>
<dbReference type="AlphaFoldDB" id="A0A1W9S018"/>
<feature type="chain" id="PRO_5012710033" evidence="1">
    <location>
        <begin position="22"/>
        <end position="176"/>
    </location>
</feature>
<dbReference type="InterPro" id="IPR029062">
    <property type="entry name" value="Class_I_gatase-like"/>
</dbReference>
<feature type="signal peptide" evidence="1">
    <location>
        <begin position="1"/>
        <end position="21"/>
    </location>
</feature>
<proteinExistence type="predicted"/>
<evidence type="ECO:0000256" key="1">
    <source>
        <dbReference type="SAM" id="SignalP"/>
    </source>
</evidence>
<dbReference type="Proteomes" id="UP000192611">
    <property type="component" value="Unassembled WGS sequence"/>
</dbReference>
<evidence type="ECO:0000313" key="2">
    <source>
        <dbReference type="EMBL" id="OQX90124.1"/>
    </source>
</evidence>
<protein>
    <submittedName>
        <fullName evidence="2">Uncharacterized protein</fullName>
    </submittedName>
</protein>
<sequence>MRIIGLMLLLPSLLIANILLVDDDGSNGGSYADVKDYYTNALLSNDYSYDYYEVPYNSNGPSQAMLSRFSTVVWFTGQTFGSGFCTTLTVPDENNLSTYLSNGGHLMLISQSYLSDRYPGAGDFHSGQFPYDVLQLRSAISDYWINPPFAWGANGSIAQDMTFTTNKFATIHLNQI</sequence>
<gene>
    <name evidence="2" type="ORF">B6D57_04775</name>
</gene>
<keyword evidence="1" id="KW-0732">Signal</keyword>
<accession>A0A1W9S018</accession>
<evidence type="ECO:0000313" key="3">
    <source>
        <dbReference type="Proteomes" id="UP000192611"/>
    </source>
</evidence>